<evidence type="ECO:0000313" key="1">
    <source>
        <dbReference type="EMBL" id="NKY54934.1"/>
    </source>
</evidence>
<dbReference type="InterPro" id="IPR009409">
    <property type="entry name" value="DUF1059"/>
</dbReference>
<dbReference type="EMBL" id="JAAXOT010000001">
    <property type="protein sequence ID" value="NKY54934.1"/>
    <property type="molecule type" value="Genomic_DNA"/>
</dbReference>
<name>A0A846YAZ1_9NOCA</name>
<accession>A0A846YAZ1</accession>
<gene>
    <name evidence="1" type="ORF">HGA15_01920</name>
</gene>
<proteinExistence type="predicted"/>
<protein>
    <submittedName>
        <fullName evidence="1">DUF1059 domain-containing protein</fullName>
    </submittedName>
</protein>
<comment type="caution">
    <text evidence="1">The sequence shown here is derived from an EMBL/GenBank/DDBJ whole genome shotgun (WGS) entry which is preliminary data.</text>
</comment>
<reference evidence="1 2" key="1">
    <citation type="submission" date="2020-04" db="EMBL/GenBank/DDBJ databases">
        <title>MicrobeNet Type strains.</title>
        <authorList>
            <person name="Nicholson A.C."/>
        </authorList>
    </citation>
    <scope>NUCLEOTIDE SEQUENCE [LARGE SCALE GENOMIC DNA]</scope>
    <source>
        <strain evidence="1 2">JCM 3332</strain>
    </source>
</reference>
<dbReference type="Pfam" id="PF06348">
    <property type="entry name" value="DUF1059"/>
    <property type="match status" value="1"/>
</dbReference>
<dbReference type="Proteomes" id="UP000570678">
    <property type="component" value="Unassembled WGS sequence"/>
</dbReference>
<keyword evidence="2" id="KW-1185">Reference proteome</keyword>
<evidence type="ECO:0000313" key="2">
    <source>
        <dbReference type="Proteomes" id="UP000570678"/>
    </source>
</evidence>
<sequence length="48" mass="5510">MKTQLNCPCGEHLTGANEDELVDNVRKHLAENHPGHDYTRDQILFMAF</sequence>
<organism evidence="1 2">
    <name type="scientific">Nocardia flavorosea</name>
    <dbReference type="NCBI Taxonomy" id="53429"/>
    <lineage>
        <taxon>Bacteria</taxon>
        <taxon>Bacillati</taxon>
        <taxon>Actinomycetota</taxon>
        <taxon>Actinomycetes</taxon>
        <taxon>Mycobacteriales</taxon>
        <taxon>Nocardiaceae</taxon>
        <taxon>Nocardia</taxon>
    </lineage>
</organism>
<dbReference type="AlphaFoldDB" id="A0A846YAZ1"/>